<keyword evidence="5" id="KW-1185">Reference proteome</keyword>
<dbReference type="Gene3D" id="3.30.1330.200">
    <property type="match status" value="1"/>
</dbReference>
<sequence length="178" mass="20107">MKKPVGATERSLAPGEVAFATRPARLRTLLGSCVAITFWHPRRHIGGMCHFMLPGRKRSKEQPLDGKYADEALELLIGHVRANNTRPEDYEVKLFGGGQMFPEHRNDLGKHDVANLNIGAALFLAEHYHLHLIAQDLGRTGYRNIMFDLWSGNVWVRHQPTGTLEKDAHKKNQRIAGR</sequence>
<comment type="function">
    <text evidence="3">Probably deamidates glutamine residues to glutamate on methyl-accepting chemotaxis receptors (MCPs), playing an important role in chemotaxis.</text>
</comment>
<evidence type="ECO:0000256" key="3">
    <source>
        <dbReference type="HAMAP-Rule" id="MF_01440"/>
    </source>
</evidence>
<keyword evidence="2 3" id="KW-0378">Hydrolase</keyword>
<dbReference type="PANTHER" id="PTHR35147:SF3">
    <property type="entry name" value="CHEMORECEPTOR GLUTAMINE DEAMIDASE CHED 1-RELATED"/>
    <property type="match status" value="1"/>
</dbReference>
<dbReference type="InterPro" id="IPR038592">
    <property type="entry name" value="CheD-like_sf"/>
</dbReference>
<name>A0ABX6HI93_9PSED</name>
<dbReference type="EC" id="3.5.1.44" evidence="3"/>
<dbReference type="Proteomes" id="UP000464644">
    <property type="component" value="Chromosome"/>
</dbReference>
<evidence type="ECO:0000313" key="4">
    <source>
        <dbReference type="EMBL" id="QHF05322.1"/>
    </source>
</evidence>
<dbReference type="HAMAP" id="MF_01440">
    <property type="entry name" value="CheD"/>
    <property type="match status" value="1"/>
</dbReference>
<dbReference type="InterPro" id="IPR011324">
    <property type="entry name" value="Cytotoxic_necrot_fac-like_cat"/>
</dbReference>
<dbReference type="SUPFAM" id="SSF64438">
    <property type="entry name" value="CNF1/YfiH-like putative cysteine hydrolases"/>
    <property type="match status" value="1"/>
</dbReference>
<gene>
    <name evidence="3 4" type="primary">cheD</name>
    <name evidence="4" type="ORF">N015_24125</name>
</gene>
<evidence type="ECO:0000256" key="2">
    <source>
        <dbReference type="ARBA" id="ARBA00022801"/>
    </source>
</evidence>
<dbReference type="RefSeq" id="WP_024688837.1">
    <property type="nucleotide sequence ID" value="NZ_CP047265.1"/>
</dbReference>
<dbReference type="NCBIfam" id="NF010020">
    <property type="entry name" value="PRK13498.1"/>
    <property type="match status" value="1"/>
</dbReference>
<dbReference type="CDD" id="cd16352">
    <property type="entry name" value="CheD"/>
    <property type="match status" value="1"/>
</dbReference>
<organism evidence="4 5">
    <name type="scientific">Pseudomonas asturiensis</name>
    <dbReference type="NCBI Taxonomy" id="1190415"/>
    <lineage>
        <taxon>Bacteria</taxon>
        <taxon>Pseudomonadati</taxon>
        <taxon>Pseudomonadota</taxon>
        <taxon>Gammaproteobacteria</taxon>
        <taxon>Pseudomonadales</taxon>
        <taxon>Pseudomonadaceae</taxon>
        <taxon>Pseudomonas</taxon>
    </lineage>
</organism>
<dbReference type="Pfam" id="PF03975">
    <property type="entry name" value="CheD"/>
    <property type="match status" value="1"/>
</dbReference>
<dbReference type="PANTHER" id="PTHR35147">
    <property type="entry name" value="CHEMORECEPTOR GLUTAMINE DEAMIDASE CHED-RELATED"/>
    <property type="match status" value="1"/>
</dbReference>
<evidence type="ECO:0000256" key="1">
    <source>
        <dbReference type="ARBA" id="ARBA00022500"/>
    </source>
</evidence>
<proteinExistence type="inferred from homology"/>
<comment type="catalytic activity">
    <reaction evidence="3">
        <text>L-glutaminyl-[protein] + H2O = L-glutamyl-[protein] + NH4(+)</text>
        <dbReference type="Rhea" id="RHEA:16441"/>
        <dbReference type="Rhea" id="RHEA-COMP:10207"/>
        <dbReference type="Rhea" id="RHEA-COMP:10208"/>
        <dbReference type="ChEBI" id="CHEBI:15377"/>
        <dbReference type="ChEBI" id="CHEBI:28938"/>
        <dbReference type="ChEBI" id="CHEBI:29973"/>
        <dbReference type="ChEBI" id="CHEBI:30011"/>
        <dbReference type="EC" id="3.5.1.44"/>
    </reaction>
</comment>
<reference evidence="4 5" key="1">
    <citation type="journal article" date="2014" name="Genome Announc.">
        <title>Draft Genome Sequences of a Phylogenetically Diverse Suite of Pseudomonas syringae Strains from Multiple Source Populations.</title>
        <authorList>
            <person name="Baltrus D.A."/>
            <person name="Yourstone S."/>
            <person name="Lind A."/>
            <person name="Guilbaud C."/>
            <person name="Sands D.C."/>
            <person name="Jones C.D."/>
            <person name="Morris C.E."/>
            <person name="Dangl J.L."/>
        </authorList>
    </citation>
    <scope>NUCLEOTIDE SEQUENCE [LARGE SCALE GENOMIC DNA]</scope>
    <source>
        <strain evidence="4 5">CC1524</strain>
    </source>
</reference>
<evidence type="ECO:0000313" key="5">
    <source>
        <dbReference type="Proteomes" id="UP000464644"/>
    </source>
</evidence>
<comment type="similarity">
    <text evidence="3">Belongs to the CheD family.</text>
</comment>
<accession>A0ABX6HI93</accession>
<dbReference type="InterPro" id="IPR005659">
    <property type="entry name" value="Chemorcpt_Glu_NH3ase_CheD"/>
</dbReference>
<keyword evidence="1 3" id="KW-0145">Chemotaxis</keyword>
<dbReference type="EMBL" id="CP047265">
    <property type="protein sequence ID" value="QHF05322.1"/>
    <property type="molecule type" value="Genomic_DNA"/>
</dbReference>
<protein>
    <recommendedName>
        <fullName evidence="3">Probable chemoreceptor glutamine deamidase CheD</fullName>
        <ecNumber evidence="3">3.5.1.44</ecNumber>
    </recommendedName>
</protein>